<keyword evidence="7" id="KW-0325">Glycoprotein</keyword>
<evidence type="ECO:0000256" key="3">
    <source>
        <dbReference type="ARBA" id="ARBA00022692"/>
    </source>
</evidence>
<evidence type="ECO:0000256" key="1">
    <source>
        <dbReference type="ARBA" id="ARBA00004651"/>
    </source>
</evidence>
<evidence type="ECO:0000256" key="2">
    <source>
        <dbReference type="ARBA" id="ARBA00022475"/>
    </source>
</evidence>
<evidence type="ECO:0000313" key="12">
    <source>
        <dbReference type="Proteomes" id="UP000198287"/>
    </source>
</evidence>
<comment type="caution">
    <text evidence="11">The sequence shown here is derived from an EMBL/GenBank/DDBJ whole genome shotgun (WGS) entry which is preliminary data.</text>
</comment>
<keyword evidence="2" id="KW-1003">Cell membrane</keyword>
<protein>
    <submittedName>
        <fullName evidence="11">Glutamate receptor 1</fullName>
    </submittedName>
</protein>
<evidence type="ECO:0000256" key="5">
    <source>
        <dbReference type="ARBA" id="ARBA00023136"/>
    </source>
</evidence>
<feature type="chain" id="PRO_5013234413" evidence="10">
    <location>
        <begin position="20"/>
        <end position="681"/>
    </location>
</feature>
<dbReference type="EMBL" id="LNIX01000003">
    <property type="protein sequence ID" value="OXA58642.1"/>
    <property type="molecule type" value="Genomic_DNA"/>
</dbReference>
<keyword evidence="10" id="KW-0732">Signal</keyword>
<proteinExistence type="predicted"/>
<accession>A0A226ELX8</accession>
<dbReference type="InterPro" id="IPR052192">
    <property type="entry name" value="Insect_Ionotropic_Sensory_Rcpt"/>
</dbReference>
<feature type="region of interest" description="Disordered" evidence="8">
    <location>
        <begin position="616"/>
        <end position="635"/>
    </location>
</feature>
<dbReference type="GO" id="GO:0005886">
    <property type="term" value="C:plasma membrane"/>
    <property type="evidence" value="ECO:0007669"/>
    <property type="project" value="UniProtKB-SubCell"/>
</dbReference>
<keyword evidence="6 11" id="KW-0675">Receptor</keyword>
<keyword evidence="4 9" id="KW-1133">Transmembrane helix</keyword>
<keyword evidence="3 9" id="KW-0812">Transmembrane</keyword>
<reference evidence="11 12" key="1">
    <citation type="submission" date="2015-12" db="EMBL/GenBank/DDBJ databases">
        <title>The genome of Folsomia candida.</title>
        <authorList>
            <person name="Faddeeva A."/>
            <person name="Derks M.F."/>
            <person name="Anvar Y."/>
            <person name="Smit S."/>
            <person name="Van Straalen N."/>
            <person name="Roelofs D."/>
        </authorList>
    </citation>
    <scope>NUCLEOTIDE SEQUENCE [LARGE SCALE GENOMIC DNA]</scope>
    <source>
        <strain evidence="11 12">VU population</strain>
        <tissue evidence="11">Whole body</tissue>
    </source>
</reference>
<evidence type="ECO:0000256" key="4">
    <source>
        <dbReference type="ARBA" id="ARBA00022989"/>
    </source>
</evidence>
<feature type="transmembrane region" description="Helical" evidence="9">
    <location>
        <begin position="647"/>
        <end position="674"/>
    </location>
</feature>
<keyword evidence="5 9" id="KW-0472">Membrane</keyword>
<evidence type="ECO:0000256" key="10">
    <source>
        <dbReference type="SAM" id="SignalP"/>
    </source>
</evidence>
<feature type="transmembrane region" description="Helical" evidence="9">
    <location>
        <begin position="427"/>
        <end position="443"/>
    </location>
</feature>
<dbReference type="Gene3D" id="1.10.287.70">
    <property type="match status" value="1"/>
</dbReference>
<evidence type="ECO:0000256" key="6">
    <source>
        <dbReference type="ARBA" id="ARBA00023170"/>
    </source>
</evidence>
<feature type="signal peptide" evidence="10">
    <location>
        <begin position="1"/>
        <end position="19"/>
    </location>
</feature>
<evidence type="ECO:0000313" key="11">
    <source>
        <dbReference type="EMBL" id="OXA58642.1"/>
    </source>
</evidence>
<evidence type="ECO:0000256" key="9">
    <source>
        <dbReference type="SAM" id="Phobius"/>
    </source>
</evidence>
<name>A0A226ELX8_FOLCA</name>
<dbReference type="Proteomes" id="UP000198287">
    <property type="component" value="Unassembled WGS sequence"/>
</dbReference>
<organism evidence="11 12">
    <name type="scientific">Folsomia candida</name>
    <name type="common">Springtail</name>
    <dbReference type="NCBI Taxonomy" id="158441"/>
    <lineage>
        <taxon>Eukaryota</taxon>
        <taxon>Metazoa</taxon>
        <taxon>Ecdysozoa</taxon>
        <taxon>Arthropoda</taxon>
        <taxon>Hexapoda</taxon>
        <taxon>Collembola</taxon>
        <taxon>Entomobryomorpha</taxon>
        <taxon>Isotomoidea</taxon>
        <taxon>Isotomidae</taxon>
        <taxon>Proisotominae</taxon>
        <taxon>Folsomia</taxon>
    </lineage>
</organism>
<dbReference type="PANTHER" id="PTHR42643:SF24">
    <property type="entry name" value="IONOTROPIC RECEPTOR 60A"/>
    <property type="match status" value="1"/>
</dbReference>
<feature type="transmembrane region" description="Helical" evidence="9">
    <location>
        <begin position="357"/>
        <end position="377"/>
    </location>
</feature>
<sequence length="681" mass="77482">MNFPQIFNLLSIIIFPSRALIITKSSPYLFHTARQVAGREKLMALVTSELINYQFKEYTLVIWRPISSPPDSFHEYDNLVTQVSQHFNSVLLFRNNSLTETSVPLPHSKLHQLSSLVLYLNLDYFLEPLQIFHTNWIAYLPGGFFNSYHLIFHNEQAPTSISQPREFSLTKLPHPLKTMVHRIFISISKQEHGYRCGLWECNIFGESCARVEMGQARSALSNKKLDMNGVPLIWATVTMSQISKKAMEDFIKYRKNLNLFITPYVEIAEIVNATPILNQVSSQNFGTLNGKSGKWEGAAGEIVYGRAHITQGLVTLDRYNALLLSKTIDTDGLIFTTGLPTASSTGSPFFLLESYDWKIWMALLITIILLVLVSTQVKQKLHFQWNNGDASRLNVSGMVMFVISPLLEQPEDTKNFRRFITVSTSKLLFGPWLLSLVVLGTMYKTSLISTMTSPTMSIPPTDFKNLLESDYRLNFLGISVTAGVVYKELKAKGSLFVKELDKRMISYYDPENGEPCITQTKGKHFACLGLRTMLTEFAILHLTKETGEPLYRFGREYLYTSFYAFCISKNLPHLLPDVDRMMLHYAESGSYAMFRRNVARYAQKFGKMAAKRRRKTINGMNHNNNSEESRTNSWNQNELDNTLRSMIVLGMGFGLATVLLGVEILTCTLSGFAIQFKVIRK</sequence>
<keyword evidence="12" id="KW-1185">Reference proteome</keyword>
<evidence type="ECO:0000256" key="7">
    <source>
        <dbReference type="ARBA" id="ARBA00023180"/>
    </source>
</evidence>
<gene>
    <name evidence="11" type="ORF">Fcan01_07080</name>
</gene>
<dbReference type="STRING" id="158441.A0A226ELX8"/>
<dbReference type="AlphaFoldDB" id="A0A226ELX8"/>
<comment type="subcellular location">
    <subcellularLocation>
        <location evidence="1">Cell membrane</location>
        <topology evidence="1">Multi-pass membrane protein</topology>
    </subcellularLocation>
</comment>
<dbReference type="PANTHER" id="PTHR42643">
    <property type="entry name" value="IONOTROPIC RECEPTOR 20A-RELATED"/>
    <property type="match status" value="1"/>
</dbReference>
<evidence type="ECO:0000256" key="8">
    <source>
        <dbReference type="SAM" id="MobiDB-lite"/>
    </source>
</evidence>